<feature type="compositionally biased region" description="Low complexity" evidence="1">
    <location>
        <begin position="112"/>
        <end position="122"/>
    </location>
</feature>
<evidence type="ECO:0000256" key="1">
    <source>
        <dbReference type="SAM" id="MobiDB-lite"/>
    </source>
</evidence>
<proteinExistence type="predicted"/>
<accession>A0A7K1RBT4</accession>
<reference evidence="2 3" key="1">
    <citation type="submission" date="2019-12" db="EMBL/GenBank/DDBJ databases">
        <title>Whole-genome sequencing of Allorhizobium vitis.</title>
        <authorList>
            <person name="Gan H.M."/>
            <person name="Szegedi E."/>
            <person name="Burr T."/>
            <person name="Savka M.A."/>
        </authorList>
    </citation>
    <scope>NUCLEOTIDE SEQUENCE [LARGE SCALE GENOMIC DNA]</scope>
    <source>
        <strain evidence="2 3">CG415</strain>
    </source>
</reference>
<sequence length="131" mass="14726">MFKRNAFSEQILKSELSNQIFEGATLWVRLLAGTPIRRFHEEIERKADFIPRLTTFLLLGGSGQNAHFLGLARKFNRRALEGNMPSGRNDNRQNISSTHFGNQMHGHGPNPSSLSRGSLASSVERHEAKLL</sequence>
<protein>
    <submittedName>
        <fullName evidence="2">Uncharacterized protein</fullName>
    </submittedName>
</protein>
<feature type="region of interest" description="Disordered" evidence="1">
    <location>
        <begin position="80"/>
        <end position="131"/>
    </location>
</feature>
<name>A0A7K1RBT4_AGRVI</name>
<dbReference type="AlphaFoldDB" id="A0A7K1RBT4"/>
<dbReference type="RefSeq" id="WP_156590437.1">
    <property type="nucleotide sequence ID" value="NZ_WPHU01000002.1"/>
</dbReference>
<gene>
    <name evidence="2" type="ORF">GOZ88_05375</name>
</gene>
<comment type="caution">
    <text evidence="2">The sequence shown here is derived from an EMBL/GenBank/DDBJ whole genome shotgun (WGS) entry which is preliminary data.</text>
</comment>
<feature type="compositionally biased region" description="Polar residues" evidence="1">
    <location>
        <begin position="86"/>
        <end position="101"/>
    </location>
</feature>
<dbReference type="EMBL" id="WPHU01000002">
    <property type="protein sequence ID" value="MVA55543.1"/>
    <property type="molecule type" value="Genomic_DNA"/>
</dbReference>
<organism evidence="2 3">
    <name type="scientific">Agrobacterium vitis</name>
    <name type="common">Rhizobium vitis</name>
    <dbReference type="NCBI Taxonomy" id="373"/>
    <lineage>
        <taxon>Bacteria</taxon>
        <taxon>Pseudomonadati</taxon>
        <taxon>Pseudomonadota</taxon>
        <taxon>Alphaproteobacteria</taxon>
        <taxon>Hyphomicrobiales</taxon>
        <taxon>Rhizobiaceae</taxon>
        <taxon>Rhizobium/Agrobacterium group</taxon>
        <taxon>Agrobacterium</taxon>
    </lineage>
</organism>
<evidence type="ECO:0000313" key="3">
    <source>
        <dbReference type="Proteomes" id="UP000440716"/>
    </source>
</evidence>
<dbReference type="Proteomes" id="UP000440716">
    <property type="component" value="Unassembled WGS sequence"/>
</dbReference>
<evidence type="ECO:0000313" key="2">
    <source>
        <dbReference type="EMBL" id="MVA55543.1"/>
    </source>
</evidence>